<name>A0AAV6JSR1_9ERIC</name>
<evidence type="ECO:0000256" key="4">
    <source>
        <dbReference type="ARBA" id="ARBA00022723"/>
    </source>
</evidence>
<gene>
    <name evidence="11" type="ORF">RHGRI_016236</name>
</gene>
<dbReference type="SUPFAM" id="SSF144217">
    <property type="entry name" value="CSL zinc finger"/>
    <property type="match status" value="1"/>
</dbReference>
<feature type="domain" description="J" evidence="9">
    <location>
        <begin position="197"/>
        <end position="269"/>
    </location>
</feature>
<comment type="caution">
    <text evidence="11">The sequence shown here is derived from an EMBL/GenBank/DDBJ whole genome shotgun (WGS) entry which is preliminary data.</text>
</comment>
<dbReference type="PANTHER" id="PTHR21454:SF47">
    <property type="entry name" value="DNAJ HEAT SHOCK N-TERMINAL DOMAIN-CONTAINING PROTEIN"/>
    <property type="match status" value="1"/>
</dbReference>
<keyword evidence="12" id="KW-1185">Reference proteome</keyword>
<evidence type="ECO:0000256" key="7">
    <source>
        <dbReference type="ARBA" id="ARBA00023004"/>
    </source>
</evidence>
<dbReference type="GO" id="GO:0046872">
    <property type="term" value="F:metal ion binding"/>
    <property type="evidence" value="ECO:0007669"/>
    <property type="project" value="UniProtKB-KW"/>
</dbReference>
<comment type="similarity">
    <text evidence="3">Belongs to the DPH4 family.</text>
</comment>
<dbReference type="GO" id="GO:0005829">
    <property type="term" value="C:cytosol"/>
    <property type="evidence" value="ECO:0007669"/>
    <property type="project" value="TreeGrafter"/>
</dbReference>
<dbReference type="CDD" id="cd06257">
    <property type="entry name" value="DnaJ"/>
    <property type="match status" value="1"/>
</dbReference>
<dbReference type="PROSITE" id="PS50076">
    <property type="entry name" value="DNAJ_2"/>
    <property type="match status" value="1"/>
</dbReference>
<dbReference type="Pfam" id="PF05207">
    <property type="entry name" value="Zn_ribbon_CSL"/>
    <property type="match status" value="1"/>
</dbReference>
<comment type="subcellular location">
    <subcellularLocation>
        <location evidence="2">Cytoplasm</location>
    </subcellularLocation>
    <subcellularLocation>
        <location evidence="1">Nucleus</location>
    </subcellularLocation>
</comment>
<dbReference type="InterPro" id="IPR036671">
    <property type="entry name" value="DPH_MB_sf"/>
</dbReference>
<reference evidence="11 12" key="1">
    <citation type="submission" date="2020-08" db="EMBL/GenBank/DDBJ databases">
        <title>Plant Genome Project.</title>
        <authorList>
            <person name="Zhang R.-G."/>
        </authorList>
    </citation>
    <scope>NUCLEOTIDE SEQUENCE [LARGE SCALE GENOMIC DNA]</scope>
    <source>
        <strain evidence="11">WSP0</strain>
        <tissue evidence="11">Leaf</tissue>
    </source>
</reference>
<evidence type="ECO:0000313" key="12">
    <source>
        <dbReference type="Proteomes" id="UP000823749"/>
    </source>
</evidence>
<dbReference type="CDD" id="cd06849">
    <property type="entry name" value="lipoyl_domain"/>
    <property type="match status" value="1"/>
</dbReference>
<dbReference type="InterPro" id="IPR011053">
    <property type="entry name" value="Single_hybrid_motif"/>
</dbReference>
<dbReference type="PRINTS" id="PR00625">
    <property type="entry name" value="JDOMAIN"/>
</dbReference>
<organism evidence="11 12">
    <name type="scientific">Rhododendron griersonianum</name>
    <dbReference type="NCBI Taxonomy" id="479676"/>
    <lineage>
        <taxon>Eukaryota</taxon>
        <taxon>Viridiplantae</taxon>
        <taxon>Streptophyta</taxon>
        <taxon>Embryophyta</taxon>
        <taxon>Tracheophyta</taxon>
        <taxon>Spermatophyta</taxon>
        <taxon>Magnoliopsida</taxon>
        <taxon>eudicotyledons</taxon>
        <taxon>Gunneridae</taxon>
        <taxon>Pentapetalae</taxon>
        <taxon>asterids</taxon>
        <taxon>Ericales</taxon>
        <taxon>Ericaceae</taxon>
        <taxon>Ericoideae</taxon>
        <taxon>Rhodoreae</taxon>
        <taxon>Rhododendron</taxon>
    </lineage>
</organism>
<feature type="domain" description="DPH-type MB" evidence="10">
    <location>
        <begin position="279"/>
        <end position="358"/>
    </location>
</feature>
<dbReference type="EMBL" id="JACTNZ010000006">
    <property type="protein sequence ID" value="KAG5543433.1"/>
    <property type="molecule type" value="Genomic_DNA"/>
</dbReference>
<dbReference type="GO" id="GO:0017183">
    <property type="term" value="P:protein histidyl modification to diphthamide"/>
    <property type="evidence" value="ECO:0007669"/>
    <property type="project" value="InterPro"/>
</dbReference>
<dbReference type="InterPro" id="IPR001623">
    <property type="entry name" value="DnaJ_domain"/>
</dbReference>
<evidence type="ECO:0000256" key="3">
    <source>
        <dbReference type="ARBA" id="ARBA00006169"/>
    </source>
</evidence>
<dbReference type="PROSITE" id="PS00189">
    <property type="entry name" value="LIPOYL"/>
    <property type="match status" value="1"/>
</dbReference>
<evidence type="ECO:0000256" key="8">
    <source>
        <dbReference type="ARBA" id="ARBA00023242"/>
    </source>
</evidence>
<keyword evidence="6" id="KW-0809">Transit peptide</keyword>
<evidence type="ECO:0000259" key="10">
    <source>
        <dbReference type="PROSITE" id="PS51074"/>
    </source>
</evidence>
<keyword evidence="5" id="KW-0450">Lipoyl</keyword>
<dbReference type="SUPFAM" id="SSF46565">
    <property type="entry name" value="Chaperone J-domain"/>
    <property type="match status" value="1"/>
</dbReference>
<dbReference type="InterPro" id="IPR000089">
    <property type="entry name" value="Biotin_lipoyl"/>
</dbReference>
<dbReference type="Gene3D" id="2.40.50.100">
    <property type="match status" value="1"/>
</dbReference>
<evidence type="ECO:0000256" key="6">
    <source>
        <dbReference type="ARBA" id="ARBA00022946"/>
    </source>
</evidence>
<protein>
    <recommendedName>
        <fullName evidence="13">DNAJ heat shock N-terminal domain-containing protein</fullName>
    </recommendedName>
</protein>
<evidence type="ECO:0008006" key="13">
    <source>
        <dbReference type="Google" id="ProtNLM"/>
    </source>
</evidence>
<dbReference type="InterPro" id="IPR036869">
    <property type="entry name" value="J_dom_sf"/>
</dbReference>
<accession>A0AAV6JSR1</accession>
<dbReference type="Proteomes" id="UP000823749">
    <property type="component" value="Chromosome 6"/>
</dbReference>
<dbReference type="SMART" id="SM00271">
    <property type="entry name" value="DnaJ"/>
    <property type="match status" value="1"/>
</dbReference>
<evidence type="ECO:0000256" key="5">
    <source>
        <dbReference type="ARBA" id="ARBA00022823"/>
    </source>
</evidence>
<dbReference type="PANTHER" id="PTHR21454">
    <property type="entry name" value="DPH3 HOMOLOG-RELATED"/>
    <property type="match status" value="1"/>
</dbReference>
<sequence>MPPSSWSSIFLSSSSFSVVPEFDLNIEQIDSAVVEFNRDVVVVGEFEVGFLDRGVRELELVRRGDERETIDQRVFGTIWDLGESIVSKSEGDVFSKGESVVVVESDKADMDVETFYDGILAIVVAEGEVTPIGLLAETEADVPEAKAKAAAVASSSSSNPSAPPPAVPSMEFWLKRLDASNFRLSTMLSDNNLVDKTLYDILGVREDANYEEIRTSYRSAILDSHPDKMQKASKTYIPDHELENRFLEVQRAWEVLSHPKSRASYDSDLRVLRREEFVVAEDVGLEDLMVQSKGEVLELFYQCRCSDYFSIDSLELEEMGYRLLREGSKISLRMSDALSSSVLLSCGSCSLQIRLLINGETTLEANDPLQ</sequence>
<dbReference type="SUPFAM" id="SSF51230">
    <property type="entry name" value="Single hybrid motif"/>
    <property type="match status" value="1"/>
</dbReference>
<dbReference type="GO" id="GO:0005634">
    <property type="term" value="C:nucleus"/>
    <property type="evidence" value="ECO:0007669"/>
    <property type="project" value="UniProtKB-SubCell"/>
</dbReference>
<dbReference type="InterPro" id="IPR044248">
    <property type="entry name" value="DPH3/4-like"/>
</dbReference>
<dbReference type="AlphaFoldDB" id="A0AAV6JSR1"/>
<evidence type="ECO:0000313" key="11">
    <source>
        <dbReference type="EMBL" id="KAG5543433.1"/>
    </source>
</evidence>
<proteinExistence type="inferred from homology"/>
<dbReference type="InterPro" id="IPR003016">
    <property type="entry name" value="2-oxoA_DH_lipoyl-BS"/>
</dbReference>
<dbReference type="Pfam" id="PF00226">
    <property type="entry name" value="DnaJ"/>
    <property type="match status" value="1"/>
</dbReference>
<dbReference type="Gene3D" id="3.10.660.10">
    <property type="entry name" value="DPH Zinc finger"/>
    <property type="match status" value="1"/>
</dbReference>
<keyword evidence="4" id="KW-0479">Metal-binding</keyword>
<evidence type="ECO:0000256" key="1">
    <source>
        <dbReference type="ARBA" id="ARBA00004123"/>
    </source>
</evidence>
<evidence type="ECO:0000256" key="2">
    <source>
        <dbReference type="ARBA" id="ARBA00004496"/>
    </source>
</evidence>
<keyword evidence="7" id="KW-0408">Iron</keyword>
<dbReference type="Pfam" id="PF00364">
    <property type="entry name" value="Biotin_lipoyl"/>
    <property type="match status" value="1"/>
</dbReference>
<dbReference type="Gene3D" id="1.10.287.110">
    <property type="entry name" value="DnaJ domain"/>
    <property type="match status" value="1"/>
</dbReference>
<keyword evidence="8" id="KW-0539">Nucleus</keyword>
<dbReference type="InterPro" id="IPR007872">
    <property type="entry name" value="DPH_MB_dom"/>
</dbReference>
<dbReference type="PROSITE" id="PS51074">
    <property type="entry name" value="DPH_MB"/>
    <property type="match status" value="1"/>
</dbReference>
<evidence type="ECO:0000259" key="9">
    <source>
        <dbReference type="PROSITE" id="PS50076"/>
    </source>
</evidence>